<feature type="region of interest" description="Disordered" evidence="1">
    <location>
        <begin position="48"/>
        <end position="97"/>
    </location>
</feature>
<dbReference type="EMBL" id="LAZR01016764">
    <property type="protein sequence ID" value="KKM03100.1"/>
    <property type="molecule type" value="Genomic_DNA"/>
</dbReference>
<reference evidence="2" key="1">
    <citation type="journal article" date="2015" name="Nature">
        <title>Complex archaea that bridge the gap between prokaryotes and eukaryotes.</title>
        <authorList>
            <person name="Spang A."/>
            <person name="Saw J.H."/>
            <person name="Jorgensen S.L."/>
            <person name="Zaremba-Niedzwiedzka K."/>
            <person name="Martijn J."/>
            <person name="Lind A.E."/>
            <person name="van Eijk R."/>
            <person name="Schleper C."/>
            <person name="Guy L."/>
            <person name="Ettema T.J."/>
        </authorList>
    </citation>
    <scope>NUCLEOTIDE SEQUENCE</scope>
</reference>
<name>A0A0F9GW85_9ZZZZ</name>
<dbReference type="AlphaFoldDB" id="A0A0F9GW85"/>
<evidence type="ECO:0000313" key="2">
    <source>
        <dbReference type="EMBL" id="KKM03100.1"/>
    </source>
</evidence>
<feature type="compositionally biased region" description="Basic residues" evidence="1">
    <location>
        <begin position="77"/>
        <end position="97"/>
    </location>
</feature>
<evidence type="ECO:0000256" key="1">
    <source>
        <dbReference type="SAM" id="MobiDB-lite"/>
    </source>
</evidence>
<comment type="caution">
    <text evidence="2">The sequence shown here is derived from an EMBL/GenBank/DDBJ whole genome shotgun (WGS) entry which is preliminary data.</text>
</comment>
<feature type="compositionally biased region" description="Basic and acidic residues" evidence="1">
    <location>
        <begin position="48"/>
        <end position="57"/>
    </location>
</feature>
<gene>
    <name evidence="2" type="ORF">LCGC14_1777760</name>
</gene>
<sequence length="97" mass="11116">MADKTDDRIDEHFVTQPGDFGAYATVEEARAAQEEAEQQVQQVLEELHDAEGERVEPPDLSAPYFAPTDYTPEARRARANKSATKRRQSWLRQRGRK</sequence>
<proteinExistence type="predicted"/>
<accession>A0A0F9GW85</accession>
<protein>
    <submittedName>
        <fullName evidence="2">Uncharacterized protein</fullName>
    </submittedName>
</protein>
<organism evidence="2">
    <name type="scientific">marine sediment metagenome</name>
    <dbReference type="NCBI Taxonomy" id="412755"/>
    <lineage>
        <taxon>unclassified sequences</taxon>
        <taxon>metagenomes</taxon>
        <taxon>ecological metagenomes</taxon>
    </lineage>
</organism>